<evidence type="ECO:0000256" key="2">
    <source>
        <dbReference type="ARBA" id="ARBA00023125"/>
    </source>
</evidence>
<dbReference type="InterPro" id="IPR028082">
    <property type="entry name" value="Peripla_BP_I"/>
</dbReference>
<keyword evidence="3" id="KW-0804">Transcription</keyword>
<keyword evidence="6" id="KW-1185">Reference proteome</keyword>
<gene>
    <name evidence="5" type="ORF">GA0070563_101360</name>
</gene>
<dbReference type="InterPro" id="IPR046335">
    <property type="entry name" value="LacI/GalR-like_sensor"/>
</dbReference>
<dbReference type="InterPro" id="IPR010982">
    <property type="entry name" value="Lambda_DNA-bd_dom_sf"/>
</dbReference>
<reference evidence="6" key="1">
    <citation type="submission" date="2016-06" db="EMBL/GenBank/DDBJ databases">
        <authorList>
            <person name="Varghese N."/>
            <person name="Submissions Spin"/>
        </authorList>
    </citation>
    <scope>NUCLEOTIDE SEQUENCE [LARGE SCALE GENOMIC DNA]</scope>
    <source>
        <strain evidence="6">DSM 43168</strain>
    </source>
</reference>
<dbReference type="InterPro" id="IPR000843">
    <property type="entry name" value="HTH_LacI"/>
</dbReference>
<evidence type="ECO:0000256" key="1">
    <source>
        <dbReference type="ARBA" id="ARBA00023015"/>
    </source>
</evidence>
<dbReference type="Pfam" id="PF00356">
    <property type="entry name" value="LacI"/>
    <property type="match status" value="1"/>
</dbReference>
<accession>A0A1C4U9S0</accession>
<evidence type="ECO:0000313" key="5">
    <source>
        <dbReference type="EMBL" id="SCE68455.1"/>
    </source>
</evidence>
<dbReference type="EMBL" id="FMCT01000001">
    <property type="protein sequence ID" value="SCE68455.1"/>
    <property type="molecule type" value="Genomic_DNA"/>
</dbReference>
<dbReference type="SUPFAM" id="SSF47413">
    <property type="entry name" value="lambda repressor-like DNA-binding domains"/>
    <property type="match status" value="1"/>
</dbReference>
<dbReference type="GO" id="GO:0003700">
    <property type="term" value="F:DNA-binding transcription factor activity"/>
    <property type="evidence" value="ECO:0007669"/>
    <property type="project" value="TreeGrafter"/>
</dbReference>
<dbReference type="Gene3D" id="3.40.50.2300">
    <property type="match status" value="2"/>
</dbReference>
<dbReference type="PROSITE" id="PS50932">
    <property type="entry name" value="HTH_LACI_2"/>
    <property type="match status" value="1"/>
</dbReference>
<dbReference type="SMART" id="SM00354">
    <property type="entry name" value="HTH_LACI"/>
    <property type="match status" value="1"/>
</dbReference>
<proteinExistence type="predicted"/>
<dbReference type="PANTHER" id="PTHR30146:SF109">
    <property type="entry name" value="HTH-TYPE TRANSCRIPTIONAL REGULATOR GALS"/>
    <property type="match status" value="1"/>
</dbReference>
<dbReference type="Pfam" id="PF13377">
    <property type="entry name" value="Peripla_BP_3"/>
    <property type="match status" value="1"/>
</dbReference>
<evidence type="ECO:0000259" key="4">
    <source>
        <dbReference type="PROSITE" id="PS50932"/>
    </source>
</evidence>
<dbReference type="GO" id="GO:0000976">
    <property type="term" value="F:transcription cis-regulatory region binding"/>
    <property type="evidence" value="ECO:0007669"/>
    <property type="project" value="TreeGrafter"/>
</dbReference>
<dbReference type="SUPFAM" id="SSF53822">
    <property type="entry name" value="Periplasmic binding protein-like I"/>
    <property type="match status" value="1"/>
</dbReference>
<dbReference type="CDD" id="cd06267">
    <property type="entry name" value="PBP1_LacI_sugar_binding-like"/>
    <property type="match status" value="1"/>
</dbReference>
<keyword evidence="2" id="KW-0238">DNA-binding</keyword>
<sequence>MRHRLKDVAERAGVSVKTVSNVVNGYQHVRPDTRARVEQAVAELNYRPNLSARNLRKGRTGVIALVGPELDVPAFAELARHVVTAAAERGWTVLVDRAGGGPAPGRAAAGIGDHLVDGLIVGPLTPTAGHLAGRDDGTPVVLLGGPGGPGPADHVATDDAAAARAATAHLISLGRRRVAAIGARPTPEVAAARLRLAGYAAALAAAGIAHDERLVVPAPAWRRADGAAAVRHLLTSGVRPDAVLCLTDTLALGALRALHEAGLRVPGDVAVAGFDDIEDGRFSVPTLTTVAPDRERVARLAVALLADRIDGDRSAPPRTLTVPCRLEPRESTLGR</sequence>
<dbReference type="AlphaFoldDB" id="A0A1C4U9S0"/>
<dbReference type="Proteomes" id="UP000183585">
    <property type="component" value="Unassembled WGS sequence"/>
</dbReference>
<evidence type="ECO:0000256" key="3">
    <source>
        <dbReference type="ARBA" id="ARBA00023163"/>
    </source>
</evidence>
<organism evidence="5 6">
    <name type="scientific">Micromonospora carbonacea</name>
    <dbReference type="NCBI Taxonomy" id="47853"/>
    <lineage>
        <taxon>Bacteria</taxon>
        <taxon>Bacillati</taxon>
        <taxon>Actinomycetota</taxon>
        <taxon>Actinomycetes</taxon>
        <taxon>Micromonosporales</taxon>
        <taxon>Micromonosporaceae</taxon>
        <taxon>Micromonospora</taxon>
    </lineage>
</organism>
<dbReference type="STRING" id="47853.TK50_18365"/>
<feature type="domain" description="HTH lacI-type" evidence="4">
    <location>
        <begin position="4"/>
        <end position="57"/>
    </location>
</feature>
<protein>
    <submittedName>
        <fullName evidence="5">Transcriptional regulator, LacI family</fullName>
    </submittedName>
</protein>
<dbReference type="CDD" id="cd01392">
    <property type="entry name" value="HTH_LacI"/>
    <property type="match status" value="1"/>
</dbReference>
<dbReference type="Gene3D" id="1.10.260.40">
    <property type="entry name" value="lambda repressor-like DNA-binding domains"/>
    <property type="match status" value="1"/>
</dbReference>
<name>A0A1C4U9S0_9ACTN</name>
<dbReference type="PROSITE" id="PS00356">
    <property type="entry name" value="HTH_LACI_1"/>
    <property type="match status" value="1"/>
</dbReference>
<dbReference type="RefSeq" id="WP_074472829.1">
    <property type="nucleotide sequence ID" value="NZ_FMCT01000001.1"/>
</dbReference>
<evidence type="ECO:0000313" key="6">
    <source>
        <dbReference type="Proteomes" id="UP000183585"/>
    </source>
</evidence>
<dbReference type="PANTHER" id="PTHR30146">
    <property type="entry name" value="LACI-RELATED TRANSCRIPTIONAL REPRESSOR"/>
    <property type="match status" value="1"/>
</dbReference>
<keyword evidence="1" id="KW-0805">Transcription regulation</keyword>